<evidence type="ECO:0000313" key="2">
    <source>
        <dbReference type="Proteomes" id="UP001595855"/>
    </source>
</evidence>
<reference evidence="2" key="1">
    <citation type="journal article" date="2019" name="Int. J. Syst. Evol. Microbiol.">
        <title>The Global Catalogue of Microorganisms (GCM) 10K type strain sequencing project: providing services to taxonomists for standard genome sequencing and annotation.</title>
        <authorList>
            <consortium name="The Broad Institute Genomics Platform"/>
            <consortium name="The Broad Institute Genome Sequencing Center for Infectious Disease"/>
            <person name="Wu L."/>
            <person name="Ma J."/>
        </authorList>
    </citation>
    <scope>NUCLEOTIDE SEQUENCE [LARGE SCALE GENOMIC DNA]</scope>
    <source>
        <strain evidence="2">CGMCC 4.1542</strain>
    </source>
</reference>
<comment type="caution">
    <text evidence="1">The sequence shown here is derived from an EMBL/GenBank/DDBJ whole genome shotgun (WGS) entry which is preliminary data.</text>
</comment>
<keyword evidence="2" id="KW-1185">Reference proteome</keyword>
<dbReference type="EMBL" id="JBHSJO010000001">
    <property type="protein sequence ID" value="MFC5017410.1"/>
    <property type="molecule type" value="Genomic_DNA"/>
</dbReference>
<accession>A0ABV9WZG2</accession>
<evidence type="ECO:0000313" key="1">
    <source>
        <dbReference type="EMBL" id="MFC5017410.1"/>
    </source>
</evidence>
<organism evidence="1 2">
    <name type="scientific">Streptomyces lienomycini</name>
    <dbReference type="NCBI Taxonomy" id="284035"/>
    <lineage>
        <taxon>Bacteria</taxon>
        <taxon>Bacillati</taxon>
        <taxon>Actinomycetota</taxon>
        <taxon>Actinomycetes</taxon>
        <taxon>Kitasatosporales</taxon>
        <taxon>Streptomycetaceae</taxon>
        <taxon>Streptomyces</taxon>
    </lineage>
</organism>
<dbReference type="RefSeq" id="WP_271416337.1">
    <property type="nucleotide sequence ID" value="NZ_BAAATN010000009.1"/>
</dbReference>
<dbReference type="Proteomes" id="UP001595855">
    <property type="component" value="Unassembled WGS sequence"/>
</dbReference>
<name>A0ABV9WZG2_9ACTN</name>
<proteinExistence type="predicted"/>
<sequence length="192" mass="21600">MTGTEEKVAMQASAGQRPHAEIRRVWPRDGHIRILGTVVTGGVSDDVPVDKSWTLRLTSRERPDLPVETGAQRFKGRLVRTVTRTSPPTPRQLYFPVVHDGARFETVVPVRRLAVWDALPSEHWDLHVLATRGGKKVTLRVGRHLDDMPGKKQIVKFPEQYEAGVAVLPYYTDGDELSIRCARRDDSDRSAT</sequence>
<protein>
    <submittedName>
        <fullName evidence="1">Uncharacterized protein</fullName>
    </submittedName>
</protein>
<gene>
    <name evidence="1" type="ORF">ACFPRC_21380</name>
</gene>